<evidence type="ECO:0000313" key="1">
    <source>
        <dbReference type="EMBL" id="KAL3534492.1"/>
    </source>
</evidence>
<organism evidence="1 2">
    <name type="scientific">Cinchona calisaya</name>
    <dbReference type="NCBI Taxonomy" id="153742"/>
    <lineage>
        <taxon>Eukaryota</taxon>
        <taxon>Viridiplantae</taxon>
        <taxon>Streptophyta</taxon>
        <taxon>Embryophyta</taxon>
        <taxon>Tracheophyta</taxon>
        <taxon>Spermatophyta</taxon>
        <taxon>Magnoliopsida</taxon>
        <taxon>eudicotyledons</taxon>
        <taxon>Gunneridae</taxon>
        <taxon>Pentapetalae</taxon>
        <taxon>asterids</taxon>
        <taxon>lamiids</taxon>
        <taxon>Gentianales</taxon>
        <taxon>Rubiaceae</taxon>
        <taxon>Cinchonoideae</taxon>
        <taxon>Cinchoneae</taxon>
        <taxon>Cinchona</taxon>
    </lineage>
</organism>
<accession>A0ABD3AU27</accession>
<dbReference type="Proteomes" id="UP001630127">
    <property type="component" value="Unassembled WGS sequence"/>
</dbReference>
<evidence type="ECO:0000313" key="2">
    <source>
        <dbReference type="Proteomes" id="UP001630127"/>
    </source>
</evidence>
<gene>
    <name evidence="1" type="ORF">ACH5RR_002953</name>
</gene>
<comment type="caution">
    <text evidence="1">The sequence shown here is derived from an EMBL/GenBank/DDBJ whole genome shotgun (WGS) entry which is preliminary data.</text>
</comment>
<dbReference type="EMBL" id="JBJUIK010000002">
    <property type="protein sequence ID" value="KAL3534492.1"/>
    <property type="molecule type" value="Genomic_DNA"/>
</dbReference>
<reference evidence="1 2" key="1">
    <citation type="submission" date="2024-11" db="EMBL/GenBank/DDBJ databases">
        <title>A near-complete genome assembly of Cinchona calisaya.</title>
        <authorList>
            <person name="Lian D.C."/>
            <person name="Zhao X.W."/>
            <person name="Wei L."/>
        </authorList>
    </citation>
    <scope>NUCLEOTIDE SEQUENCE [LARGE SCALE GENOMIC DNA]</scope>
    <source>
        <tissue evidence="1">Nenye</tissue>
    </source>
</reference>
<protein>
    <submittedName>
        <fullName evidence="1">Uncharacterized protein</fullName>
    </submittedName>
</protein>
<dbReference type="AlphaFoldDB" id="A0ABD3AU27"/>
<keyword evidence="2" id="KW-1185">Reference proteome</keyword>
<sequence>MSPTKAEYVADSFVAGEGSIWGHKMGLFVVIKDVKILHKELRAILTMTMTTTCDTVIPTLSSSASSHANYCVTRGSEGEIHNRVEAANNKLVGFKDAEAKIIELLTGGSRQLKMPPLWEC</sequence>
<proteinExistence type="predicted"/>
<name>A0ABD3AU27_9GENT</name>